<name>A0A9X4L5G2_9BACL</name>
<proteinExistence type="predicted"/>
<evidence type="ECO:0000256" key="2">
    <source>
        <dbReference type="ARBA" id="ARBA00023125"/>
    </source>
</evidence>
<dbReference type="Pfam" id="PF00392">
    <property type="entry name" value="GntR"/>
    <property type="match status" value="1"/>
</dbReference>
<keyword evidence="2" id="KW-0238">DNA-binding</keyword>
<evidence type="ECO:0000256" key="1">
    <source>
        <dbReference type="ARBA" id="ARBA00023015"/>
    </source>
</evidence>
<evidence type="ECO:0000256" key="3">
    <source>
        <dbReference type="ARBA" id="ARBA00023163"/>
    </source>
</evidence>
<reference evidence="5" key="1">
    <citation type="submission" date="2022-10" db="EMBL/GenBank/DDBJ databases">
        <title>Comparative genomic analysis of Cohnella hashimotonis sp. nov., isolated from the International Space Station.</title>
        <authorList>
            <person name="Simpson A."/>
            <person name="Venkateswaran K."/>
        </authorList>
    </citation>
    <scope>NUCLEOTIDE SEQUENCE</scope>
    <source>
        <strain evidence="5">DSM 28161</strain>
    </source>
</reference>
<keyword evidence="6" id="KW-1185">Reference proteome</keyword>
<dbReference type="InterPro" id="IPR000524">
    <property type="entry name" value="Tscrpt_reg_HTH_GntR"/>
</dbReference>
<dbReference type="PROSITE" id="PS50949">
    <property type="entry name" value="HTH_GNTR"/>
    <property type="match status" value="1"/>
</dbReference>
<comment type="caution">
    <text evidence="5">The sequence shown here is derived from an EMBL/GenBank/DDBJ whole genome shotgun (WGS) entry which is preliminary data.</text>
</comment>
<keyword evidence="3" id="KW-0804">Transcription</keyword>
<dbReference type="SMART" id="SM00345">
    <property type="entry name" value="HTH_GNTR"/>
    <property type="match status" value="1"/>
</dbReference>
<organism evidence="5 6">
    <name type="scientific">Cohnella rhizosphaerae</name>
    <dbReference type="NCBI Taxonomy" id="1457232"/>
    <lineage>
        <taxon>Bacteria</taxon>
        <taxon>Bacillati</taxon>
        <taxon>Bacillota</taxon>
        <taxon>Bacilli</taxon>
        <taxon>Bacillales</taxon>
        <taxon>Paenibacillaceae</taxon>
        <taxon>Cohnella</taxon>
    </lineage>
</organism>
<dbReference type="RefSeq" id="WP_277539692.1">
    <property type="nucleotide sequence ID" value="NZ_JAPDIA010000009.1"/>
</dbReference>
<dbReference type="SUPFAM" id="SSF46785">
    <property type="entry name" value="Winged helix' DNA-binding domain"/>
    <property type="match status" value="1"/>
</dbReference>
<dbReference type="Gene3D" id="3.40.1410.10">
    <property type="entry name" value="Chorismate lyase-like"/>
    <property type="match status" value="1"/>
</dbReference>
<evidence type="ECO:0000313" key="6">
    <source>
        <dbReference type="Proteomes" id="UP001153404"/>
    </source>
</evidence>
<evidence type="ECO:0000313" key="5">
    <source>
        <dbReference type="EMBL" id="MDG0813817.1"/>
    </source>
</evidence>
<evidence type="ECO:0000259" key="4">
    <source>
        <dbReference type="PROSITE" id="PS50949"/>
    </source>
</evidence>
<sequence>MRWGDRLPTESELCDQYQVSRTTVRYALQELEREGILERIQGSGTFVKRKELQLLATRSFSEDISAQGKKPSNKVLEAVVVPADSPLAGVLGIPLESPVTKLVRLRYADHEPLIYETSYIPWSLAPGLALNHDEGSLFSLIQSRYQLQIHRSVEKLKPVLADKQAAKLLNIPEGSPCFEVQTITYLTDNTPLEYNYGIFRGGFPELHDRAVLLSVPPCHIETLRGFLRFVSGGLASSKEIICCRLRLLAVGEVAAELV</sequence>
<dbReference type="Proteomes" id="UP001153404">
    <property type="component" value="Unassembled WGS sequence"/>
</dbReference>
<dbReference type="SUPFAM" id="SSF64288">
    <property type="entry name" value="Chorismate lyase-like"/>
    <property type="match status" value="1"/>
</dbReference>
<protein>
    <submittedName>
        <fullName evidence="5">GntR family transcriptional regulator</fullName>
    </submittedName>
</protein>
<dbReference type="InterPro" id="IPR050679">
    <property type="entry name" value="Bact_HTH_transcr_reg"/>
</dbReference>
<keyword evidence="1" id="KW-0805">Transcription regulation</keyword>
<dbReference type="InterPro" id="IPR028978">
    <property type="entry name" value="Chorismate_lyase_/UTRA_dom_sf"/>
</dbReference>
<dbReference type="InterPro" id="IPR036390">
    <property type="entry name" value="WH_DNA-bd_sf"/>
</dbReference>
<dbReference type="CDD" id="cd07377">
    <property type="entry name" value="WHTH_GntR"/>
    <property type="match status" value="1"/>
</dbReference>
<dbReference type="AlphaFoldDB" id="A0A9X4L5G2"/>
<dbReference type="InterPro" id="IPR011663">
    <property type="entry name" value="UTRA"/>
</dbReference>
<dbReference type="PANTHER" id="PTHR44846:SF1">
    <property type="entry name" value="MANNOSYL-D-GLYCERATE TRANSPORT_METABOLISM SYSTEM REPRESSOR MNGR-RELATED"/>
    <property type="match status" value="1"/>
</dbReference>
<dbReference type="GO" id="GO:0003700">
    <property type="term" value="F:DNA-binding transcription factor activity"/>
    <property type="evidence" value="ECO:0007669"/>
    <property type="project" value="InterPro"/>
</dbReference>
<accession>A0A9X4L5G2</accession>
<dbReference type="Pfam" id="PF07702">
    <property type="entry name" value="UTRA"/>
    <property type="match status" value="1"/>
</dbReference>
<dbReference type="InterPro" id="IPR036388">
    <property type="entry name" value="WH-like_DNA-bd_sf"/>
</dbReference>
<dbReference type="Gene3D" id="1.10.10.10">
    <property type="entry name" value="Winged helix-like DNA-binding domain superfamily/Winged helix DNA-binding domain"/>
    <property type="match status" value="1"/>
</dbReference>
<dbReference type="PANTHER" id="PTHR44846">
    <property type="entry name" value="MANNOSYL-D-GLYCERATE TRANSPORT/METABOLISM SYSTEM REPRESSOR MNGR-RELATED"/>
    <property type="match status" value="1"/>
</dbReference>
<dbReference type="GO" id="GO:0003677">
    <property type="term" value="F:DNA binding"/>
    <property type="evidence" value="ECO:0007669"/>
    <property type="project" value="UniProtKB-KW"/>
</dbReference>
<dbReference type="GO" id="GO:0045892">
    <property type="term" value="P:negative regulation of DNA-templated transcription"/>
    <property type="evidence" value="ECO:0007669"/>
    <property type="project" value="TreeGrafter"/>
</dbReference>
<dbReference type="SMART" id="SM00866">
    <property type="entry name" value="UTRA"/>
    <property type="match status" value="1"/>
</dbReference>
<dbReference type="PRINTS" id="PR00035">
    <property type="entry name" value="HTHGNTR"/>
</dbReference>
<gene>
    <name evidence="5" type="ORF">OMP40_34470</name>
</gene>
<feature type="domain" description="HTH gntR-type" evidence="4">
    <location>
        <begin position="1"/>
        <end position="50"/>
    </location>
</feature>
<dbReference type="EMBL" id="JAPDIA010000009">
    <property type="protein sequence ID" value="MDG0813817.1"/>
    <property type="molecule type" value="Genomic_DNA"/>
</dbReference>